<gene>
    <name evidence="1" type="ordered locus">Slip_1501</name>
</gene>
<evidence type="ECO:0000313" key="1">
    <source>
        <dbReference type="EMBL" id="ADI02264.1"/>
    </source>
</evidence>
<dbReference type="eggNOG" id="ENOG5031S9P">
    <property type="taxonomic scope" value="Bacteria"/>
</dbReference>
<reference evidence="1 2" key="2">
    <citation type="journal article" date="2010" name="Stand. Genomic Sci.">
        <title>Complete genome sequence of Syntrophothermus lipocalidus type strain (TGB-C1).</title>
        <authorList>
            <person name="Djao O.D."/>
            <person name="Zhang X."/>
            <person name="Lucas S."/>
            <person name="Lapidus A."/>
            <person name="Del Rio T.G."/>
            <person name="Nolan M."/>
            <person name="Tice H."/>
            <person name="Cheng J.F."/>
            <person name="Han C."/>
            <person name="Tapia R."/>
            <person name="Goodwin L."/>
            <person name="Pitluck S."/>
            <person name="Liolios K."/>
            <person name="Ivanova N."/>
            <person name="Mavromatis K."/>
            <person name="Mikhailova N."/>
            <person name="Ovchinnikova G."/>
            <person name="Pati A."/>
            <person name="Brambilla E."/>
            <person name="Chen A."/>
            <person name="Palaniappan K."/>
            <person name="Land M."/>
            <person name="Hauser L."/>
            <person name="Chang Y.J."/>
            <person name="Jeffries C.D."/>
            <person name="Rohde M."/>
            <person name="Sikorski J."/>
            <person name="Spring S."/>
            <person name="Goker M."/>
            <person name="Detter J.C."/>
            <person name="Woyke T."/>
            <person name="Bristow J."/>
            <person name="Eisen J.A."/>
            <person name="Markowitz V."/>
            <person name="Hugenholtz P."/>
            <person name="Kyrpides N.C."/>
            <person name="Klenk H.P."/>
        </authorList>
    </citation>
    <scope>NUCLEOTIDE SEQUENCE [LARGE SCALE GENOMIC DNA]</scope>
    <source>
        <strain evidence="2">DSM 12680 / TGB-C1</strain>
    </source>
</reference>
<dbReference type="Pfam" id="PF08812">
    <property type="entry name" value="YtxC"/>
    <property type="match status" value="1"/>
</dbReference>
<dbReference type="HOGENOM" id="CLU_066420_1_0_9"/>
<dbReference type="KEGG" id="slp:Slip_1501"/>
<organism evidence="1 2">
    <name type="scientific">Syntrophothermus lipocalidus (strain DSM 12680 / TGB-C1)</name>
    <dbReference type="NCBI Taxonomy" id="643648"/>
    <lineage>
        <taxon>Bacteria</taxon>
        <taxon>Bacillati</taxon>
        <taxon>Bacillota</taxon>
        <taxon>Clostridia</taxon>
        <taxon>Eubacteriales</taxon>
        <taxon>Syntrophomonadaceae</taxon>
        <taxon>Syntrophothermus</taxon>
    </lineage>
</organism>
<reference evidence="2" key="1">
    <citation type="journal article" date="2010" name="Stand. Genomic Sci.">
        <title>Complete genome sequence of Syntrophothermus lipocalidus type strain (TGB-C1T).</title>
        <authorList>
            <consortium name="US DOE Joint Genome Institute (JGI-PGF)"/>
            <person name="Djao O."/>
            <person name="Zhang X."/>
            <person name="Lucas S."/>
            <person name="Lapidus A."/>
            <person name="Glavina Del Rio T."/>
            <person name="Nolan M."/>
            <person name="Tice H."/>
            <person name="Cheng J."/>
            <person name="Han C."/>
            <person name="Tapia R."/>
            <person name="Goodwin L."/>
            <person name="Pitluck S."/>
            <person name="Liolios K."/>
            <person name="Ivanova N."/>
            <person name="Mavromatis K."/>
            <person name="Mikhailova N."/>
            <person name="Ovchinnikova G."/>
            <person name="Pati A."/>
            <person name="Brambilla E."/>
            <person name="Chen A."/>
            <person name="Palaniappan K."/>
            <person name="Land M."/>
            <person name="Hauser L."/>
            <person name="Chang Y."/>
            <person name="Jeffries C."/>
            <person name="Rohde M."/>
            <person name="Sikorski J."/>
            <person name="Spring S."/>
            <person name="Goker M."/>
            <person name="Detter J."/>
            <person name="Woyke T."/>
            <person name="Bristow J."/>
            <person name="Eisen J."/>
            <person name="Markowitz V."/>
            <person name="Hugenholtz P."/>
            <person name="Kyrpides N."/>
            <person name="Klenk H."/>
        </authorList>
    </citation>
    <scope>NUCLEOTIDE SEQUENCE [LARGE SCALE GENOMIC DNA]</scope>
    <source>
        <strain evidence="2">DSM 12680 / TGB-C1</strain>
    </source>
</reference>
<dbReference type="Proteomes" id="UP000000378">
    <property type="component" value="Chromosome"/>
</dbReference>
<evidence type="ECO:0000313" key="2">
    <source>
        <dbReference type="Proteomes" id="UP000000378"/>
    </source>
</evidence>
<dbReference type="InterPro" id="IPR014199">
    <property type="entry name" value="Spore_YtxC"/>
</dbReference>
<dbReference type="STRING" id="643648.Slip_1501"/>
<keyword evidence="2" id="KW-1185">Reference proteome</keyword>
<protein>
    <submittedName>
        <fullName evidence="1">Sporulation protein YtxC</fullName>
    </submittedName>
</protein>
<dbReference type="AlphaFoldDB" id="D7CNH9"/>
<proteinExistence type="predicted"/>
<dbReference type="OrthoDB" id="2986513at2"/>
<name>D7CNH9_SYNLT</name>
<dbReference type="RefSeq" id="WP_013175666.1">
    <property type="nucleotide sequence ID" value="NC_014220.1"/>
</dbReference>
<accession>D7CNH9</accession>
<sequence length="307" mass="36029">MTYRMRIASSIAINSLERELHHNFNWLKERGCSIETRYEQQDRYHCLLVTLHYPRKGVLFREEDFVYIFKYQLAEIVAEHIISLWEEELVKRRLDKTYRGLLPEERSLILEKALSFMRCCDDSESLSLLMRFGRKSRIAHRVLDHLLEHDMLILDGFVSFYLRDYLKEIQFAVDLAWEEVNNEKKYNEFVKLLRYFVDSQPSRVLEVNLMMTGAGGFSMWDESGNSLDETYVRGCLEEIFTDDISTDDVLVSVLITLAPRRVVLHGSSGKLPCNESIKIIKKVFKEKIVTCTGCDRCRESLIKKGDV</sequence>
<dbReference type="EMBL" id="CP002048">
    <property type="protein sequence ID" value="ADI02264.1"/>
    <property type="molecule type" value="Genomic_DNA"/>
</dbReference>